<reference evidence="4" key="1">
    <citation type="submission" date="2021-12" db="EMBL/GenBank/DDBJ databases">
        <title>Enterovibrio ZSDZ35 sp. nov. and Enterovibrio ZSDZ42 sp. nov., isolated from coastal seawater in Qingdao.</title>
        <authorList>
            <person name="Zhang P."/>
        </authorList>
    </citation>
    <scope>NUCLEOTIDE SEQUENCE</scope>
    <source>
        <strain evidence="4">ZSDZ35</strain>
    </source>
</reference>
<feature type="transmembrane region" description="Helical" evidence="1">
    <location>
        <begin position="77"/>
        <end position="95"/>
    </location>
</feature>
<name>A0ABT5QNK3_9GAMM</name>
<dbReference type="Gene3D" id="3.40.50.2000">
    <property type="entry name" value="Glycogen Phosphorylase B"/>
    <property type="match status" value="2"/>
</dbReference>
<dbReference type="EMBL" id="JAJUBB010000010">
    <property type="protein sequence ID" value="MDD1782449.1"/>
    <property type="molecule type" value="Genomic_DNA"/>
</dbReference>
<dbReference type="InterPro" id="IPR001296">
    <property type="entry name" value="Glyco_trans_1"/>
</dbReference>
<protein>
    <submittedName>
        <fullName evidence="4">Glycosyltransferase</fullName>
    </submittedName>
</protein>
<dbReference type="SUPFAM" id="SSF53756">
    <property type="entry name" value="UDP-Glycosyltransferase/glycogen phosphorylase"/>
    <property type="match status" value="1"/>
</dbReference>
<dbReference type="PANTHER" id="PTHR45947">
    <property type="entry name" value="SULFOQUINOVOSYL TRANSFERASE SQD2"/>
    <property type="match status" value="1"/>
</dbReference>
<keyword evidence="5" id="KW-1185">Reference proteome</keyword>
<feature type="domain" description="Glycosyl transferase family 1" evidence="2">
    <location>
        <begin position="209"/>
        <end position="332"/>
    </location>
</feature>
<gene>
    <name evidence="4" type="ORF">LRP49_14855</name>
</gene>
<dbReference type="RefSeq" id="WP_274143086.1">
    <property type="nucleotide sequence ID" value="NZ_JAJUBB010000010.1"/>
</dbReference>
<sequence>MNKKRITIFTTDLYQGGVAESTRKLSNFLMENHDVDLIVYDSTPVNHKVNCSRIIHFNLPLSANFCNSKFHYIYKKIFRYPALLIAIIKLVAYVKKNKPEIVYSMTYIPNIVNVLSSFFTSNKTKIILSERQDPSKDLKDGSLISMIVKWLYPYCDRVHANSFEMITAIKNFYDLPLEKIYHLDNFFCLDEIKILSEEKLETELEDMFKRNKVLITSGRLSRQKGQWHLIDFMNRINSNKELYHLVILGDGEMRDFLEVRVSDNGLSNTVHFFGNVSNPHKYISKSHAFIFPSIWESFGNSLVEAMALGIPVISTECESGPGYIIGNGKFGLSLGRVNENHKIISSMDVDTICEKVKLLDDIDIYMDYKSRSLNRSLDFDVIHLDEKICGLFSFCNNSTKE</sequence>
<keyword evidence="1" id="KW-0472">Membrane</keyword>
<organism evidence="4 5">
    <name type="scientific">Enterovibrio qingdaonensis</name>
    <dbReference type="NCBI Taxonomy" id="2899818"/>
    <lineage>
        <taxon>Bacteria</taxon>
        <taxon>Pseudomonadati</taxon>
        <taxon>Pseudomonadota</taxon>
        <taxon>Gammaproteobacteria</taxon>
        <taxon>Vibrionales</taxon>
        <taxon>Vibrionaceae</taxon>
        <taxon>Enterovibrio</taxon>
    </lineage>
</organism>
<dbReference type="PANTHER" id="PTHR45947:SF3">
    <property type="entry name" value="SULFOQUINOVOSYL TRANSFERASE SQD2"/>
    <property type="match status" value="1"/>
</dbReference>
<evidence type="ECO:0000313" key="5">
    <source>
        <dbReference type="Proteomes" id="UP001149821"/>
    </source>
</evidence>
<evidence type="ECO:0000256" key="1">
    <source>
        <dbReference type="SAM" id="Phobius"/>
    </source>
</evidence>
<dbReference type="Pfam" id="PF13439">
    <property type="entry name" value="Glyco_transf_4"/>
    <property type="match status" value="1"/>
</dbReference>
<dbReference type="InterPro" id="IPR050194">
    <property type="entry name" value="Glycosyltransferase_grp1"/>
</dbReference>
<dbReference type="Proteomes" id="UP001149821">
    <property type="component" value="Unassembled WGS sequence"/>
</dbReference>
<dbReference type="Pfam" id="PF00534">
    <property type="entry name" value="Glycos_transf_1"/>
    <property type="match status" value="1"/>
</dbReference>
<evidence type="ECO:0000313" key="4">
    <source>
        <dbReference type="EMBL" id="MDD1782449.1"/>
    </source>
</evidence>
<dbReference type="CDD" id="cd03811">
    <property type="entry name" value="GT4_GT28_WabH-like"/>
    <property type="match status" value="1"/>
</dbReference>
<evidence type="ECO:0000259" key="2">
    <source>
        <dbReference type="Pfam" id="PF00534"/>
    </source>
</evidence>
<accession>A0ABT5QNK3</accession>
<evidence type="ECO:0000259" key="3">
    <source>
        <dbReference type="Pfam" id="PF13439"/>
    </source>
</evidence>
<dbReference type="InterPro" id="IPR028098">
    <property type="entry name" value="Glyco_trans_4-like_N"/>
</dbReference>
<comment type="caution">
    <text evidence="4">The sequence shown here is derived from an EMBL/GenBank/DDBJ whole genome shotgun (WGS) entry which is preliminary data.</text>
</comment>
<feature type="domain" description="Glycosyltransferase subfamily 4-like N-terminal" evidence="3">
    <location>
        <begin position="16"/>
        <end position="185"/>
    </location>
</feature>
<proteinExistence type="predicted"/>
<keyword evidence="1" id="KW-0812">Transmembrane</keyword>
<keyword evidence="1" id="KW-1133">Transmembrane helix</keyword>